<accession>A0A8H5CXQ7</accession>
<sequence>MKTDDLDDVFSSLVSDDAYLEPGDELYTLVPQLQHLRLETFSRSPLALEGLVEMIKSRRVFAPGCSPVNHVACLERLVLLSYQVDLRLRQPEDFQALEELGSEGLDLDVSLFWAQGRRVAMLEPSLLHNF</sequence>
<name>A0A8H5CXQ7_9AGAR</name>
<evidence type="ECO:0000313" key="1">
    <source>
        <dbReference type="EMBL" id="KAF5349051.1"/>
    </source>
</evidence>
<dbReference type="EMBL" id="JAACJM010000083">
    <property type="protein sequence ID" value="KAF5349051.1"/>
    <property type="molecule type" value="Genomic_DNA"/>
</dbReference>
<organism evidence="1 2">
    <name type="scientific">Tetrapyrgos nigripes</name>
    <dbReference type="NCBI Taxonomy" id="182062"/>
    <lineage>
        <taxon>Eukaryota</taxon>
        <taxon>Fungi</taxon>
        <taxon>Dikarya</taxon>
        <taxon>Basidiomycota</taxon>
        <taxon>Agaricomycotina</taxon>
        <taxon>Agaricomycetes</taxon>
        <taxon>Agaricomycetidae</taxon>
        <taxon>Agaricales</taxon>
        <taxon>Marasmiineae</taxon>
        <taxon>Marasmiaceae</taxon>
        <taxon>Tetrapyrgos</taxon>
    </lineage>
</organism>
<gene>
    <name evidence="1" type="ORF">D9758_012683</name>
</gene>
<keyword evidence="2" id="KW-1185">Reference proteome</keyword>
<reference evidence="1 2" key="1">
    <citation type="journal article" date="2020" name="ISME J.">
        <title>Uncovering the hidden diversity of litter-decomposition mechanisms in mushroom-forming fungi.</title>
        <authorList>
            <person name="Floudas D."/>
            <person name="Bentzer J."/>
            <person name="Ahren D."/>
            <person name="Johansson T."/>
            <person name="Persson P."/>
            <person name="Tunlid A."/>
        </authorList>
    </citation>
    <scope>NUCLEOTIDE SEQUENCE [LARGE SCALE GENOMIC DNA]</scope>
    <source>
        <strain evidence="1 2">CBS 291.85</strain>
    </source>
</reference>
<evidence type="ECO:0000313" key="2">
    <source>
        <dbReference type="Proteomes" id="UP000559256"/>
    </source>
</evidence>
<dbReference type="AlphaFoldDB" id="A0A8H5CXQ7"/>
<protein>
    <submittedName>
        <fullName evidence="1">Uncharacterized protein</fullName>
    </submittedName>
</protein>
<proteinExistence type="predicted"/>
<comment type="caution">
    <text evidence="1">The sequence shown here is derived from an EMBL/GenBank/DDBJ whole genome shotgun (WGS) entry which is preliminary data.</text>
</comment>
<dbReference type="Proteomes" id="UP000559256">
    <property type="component" value="Unassembled WGS sequence"/>
</dbReference>